<keyword evidence="3" id="KW-1185">Reference proteome</keyword>
<name>A0A7U3QET5_9REOV</name>
<reference evidence="2" key="1">
    <citation type="submission" date="2020-11" db="EMBL/GenBank/DDBJ databases">
        <title>Near-Complete Genome Sequence of a Novel Reovirus Identified from Callinectes sapidus.</title>
        <authorList>
            <person name="Zhao M."/>
            <person name="Schott E.J."/>
        </authorList>
    </citation>
    <scope>NUCLEOTIDE SEQUENCE</scope>
    <source>
        <strain evidence="2">BR8</strain>
    </source>
</reference>
<accession>A0A7U3QET5</accession>
<dbReference type="EMBL" id="MW208683">
    <property type="protein sequence ID" value="QPK66777.1"/>
    <property type="molecule type" value="Genomic_RNA"/>
</dbReference>
<feature type="compositionally biased region" description="Acidic residues" evidence="1">
    <location>
        <begin position="349"/>
        <end position="363"/>
    </location>
</feature>
<evidence type="ECO:0000313" key="2">
    <source>
        <dbReference type="EMBL" id="QPK66777.1"/>
    </source>
</evidence>
<evidence type="ECO:0000256" key="1">
    <source>
        <dbReference type="SAM" id="MobiDB-lite"/>
    </source>
</evidence>
<feature type="region of interest" description="Disordered" evidence="1">
    <location>
        <begin position="342"/>
        <end position="366"/>
    </location>
</feature>
<evidence type="ECO:0000313" key="3">
    <source>
        <dbReference type="Proteomes" id="UP001267755"/>
    </source>
</evidence>
<protein>
    <submittedName>
        <fullName evidence="2">VP7</fullName>
    </submittedName>
</protein>
<proteinExistence type="predicted"/>
<sequence>MRTRVYSKDGPMLDIRLSDFTTLSERNVLLEYEPLVNNIRYALYPRLINALRAVYGNIDHKRALARIVGHMHDYNIIPRGLEQLLQYLTHGIQVGGELVQYNAEKNINEATYKILFGIFKRNEGQLVDDRHQRCYKYFSDKDGFLYTPMYTVMPAEVAAEYQKGKVKVRSERLGRGKTLAYCYTHDGSYDFYIDDTQYKTNLAAYCLIDSEVSYLLNLRRDKNKAKLRVHKLCYFMFSASNKKRSNTQFVTDVVFEHARVHYNRGDDVTFSMPHLNIAENEVVSRSKMTSMLLKYYIAHLYGLGEPCPNCDLRIIGKLPNSLNIPSAEFPLTLSQRRQANEMRNNRDLEDNDDNEEDSSDDEAADRAERLANATTCLAESTRSKYIPLGPGASPVRRDCAYMELSDRHASTMKQLSNDDDGAYGDTNLVQNAVDVSKSPMGNDNGTENWY</sequence>
<dbReference type="Proteomes" id="UP001267755">
    <property type="component" value="Genome"/>
</dbReference>
<organism evidence="2 3">
    <name type="scientific">Callinectes sapidus reovirus 2</name>
    <dbReference type="NCBI Taxonomy" id="2789658"/>
    <lineage>
        <taxon>Viruses</taxon>
        <taxon>Riboviria</taxon>
        <taxon>Orthornavirae</taxon>
        <taxon>Duplornaviricota</taxon>
        <taxon>Resentoviricetes</taxon>
        <taxon>Reovirales</taxon>
        <taxon>Sedoreoviridae</taxon>
        <taxon>Cardoreovirus</taxon>
        <taxon>Cardoreovirus callinectes</taxon>
    </lineage>
</organism>